<name>A0A2N3KZZ2_9PROT</name>
<dbReference type="InterPro" id="IPR008768">
    <property type="entry name" value="Gp9-like"/>
</dbReference>
<evidence type="ECO:0000313" key="2">
    <source>
        <dbReference type="EMBL" id="PKR56036.1"/>
    </source>
</evidence>
<dbReference type="OrthoDB" id="7347988at2"/>
<reference evidence="2 3" key="1">
    <citation type="submission" date="2017-09" db="EMBL/GenBank/DDBJ databases">
        <title>Biodiversity and function of Thalassospira species in the particle-attached aromatic-hydrocarbon-degrading consortia from the surface seawater of the South China Sea.</title>
        <authorList>
            <person name="Dong C."/>
            <person name="Liu R."/>
            <person name="Shao Z."/>
        </authorList>
    </citation>
    <scope>NUCLEOTIDE SEQUENCE [LARGE SCALE GENOMIC DNA]</scope>
    <source>
        <strain evidence="2 3">CSC1P2</strain>
    </source>
</reference>
<protein>
    <submittedName>
        <fullName evidence="2">Uncharacterized protein</fullName>
    </submittedName>
</protein>
<evidence type="ECO:0000313" key="3">
    <source>
        <dbReference type="Proteomes" id="UP000233597"/>
    </source>
</evidence>
<accession>A0A2N3KZZ2</accession>
<sequence>MTVAGEDFTGVVAGASLAGGARQGQGAGQAHGHGGGRDDGALGGALSGVPGVIPGGEPAGVAAGAGNGGGLLAPVGGGVEVRGGSPDGLLEPGVPGVPDVPGVAGDGKAQWVVPGEDGSAEDWQGFYRLLGVPENAEDYVIEGADELGGMNATVNARLHEAGFTPRQAQLVYDLAGEILRPMAAELETGAKTAALQARLAAEFGGEAQWAKLAPRLASWGQKNLPDAYEVMAQSPEGVRALYRLMSEAGEPGLAATGAGQMREAPEVEIDRLMNDPRYWRDRNPVIIAQVQAAFDRLHRNE</sequence>
<dbReference type="RefSeq" id="WP_101264024.1">
    <property type="nucleotide sequence ID" value="NZ_NWTK01000001.1"/>
</dbReference>
<dbReference type="Pfam" id="PF05396">
    <property type="entry name" value="Phage_T7_Capsid"/>
    <property type="match status" value="1"/>
</dbReference>
<dbReference type="AlphaFoldDB" id="A0A2N3KZZ2"/>
<dbReference type="EMBL" id="NWTK01000001">
    <property type="protein sequence ID" value="PKR56036.1"/>
    <property type="molecule type" value="Genomic_DNA"/>
</dbReference>
<feature type="region of interest" description="Disordered" evidence="1">
    <location>
        <begin position="20"/>
        <end position="49"/>
    </location>
</feature>
<feature type="compositionally biased region" description="Gly residues" evidence="1">
    <location>
        <begin position="21"/>
        <end position="33"/>
    </location>
</feature>
<gene>
    <name evidence="2" type="ORF">COO20_02165</name>
</gene>
<proteinExistence type="predicted"/>
<organism evidence="2 3">
    <name type="scientific">Thalassospira marina</name>
    <dbReference type="NCBI Taxonomy" id="2048283"/>
    <lineage>
        <taxon>Bacteria</taxon>
        <taxon>Pseudomonadati</taxon>
        <taxon>Pseudomonadota</taxon>
        <taxon>Alphaproteobacteria</taxon>
        <taxon>Rhodospirillales</taxon>
        <taxon>Thalassospiraceae</taxon>
        <taxon>Thalassospira</taxon>
    </lineage>
</organism>
<comment type="caution">
    <text evidence="2">The sequence shown here is derived from an EMBL/GenBank/DDBJ whole genome shotgun (WGS) entry which is preliminary data.</text>
</comment>
<evidence type="ECO:0000256" key="1">
    <source>
        <dbReference type="SAM" id="MobiDB-lite"/>
    </source>
</evidence>
<dbReference type="Proteomes" id="UP000233597">
    <property type="component" value="Unassembled WGS sequence"/>
</dbReference>